<evidence type="ECO:0000256" key="8">
    <source>
        <dbReference type="SAM" id="Coils"/>
    </source>
</evidence>
<feature type="transmembrane region" description="Helical" evidence="7">
    <location>
        <begin position="458"/>
        <end position="484"/>
    </location>
</feature>
<dbReference type="InterPro" id="IPR000515">
    <property type="entry name" value="MetI-like"/>
</dbReference>
<dbReference type="OrthoDB" id="9804353at2"/>
<evidence type="ECO:0000256" key="3">
    <source>
        <dbReference type="ARBA" id="ARBA00022475"/>
    </source>
</evidence>
<evidence type="ECO:0000256" key="7">
    <source>
        <dbReference type="RuleBase" id="RU363032"/>
    </source>
</evidence>
<dbReference type="Gene3D" id="1.10.3720.10">
    <property type="entry name" value="MetI-like"/>
    <property type="match status" value="1"/>
</dbReference>
<keyword evidence="4 7" id="KW-0812">Transmembrane</keyword>
<reference evidence="10 11" key="1">
    <citation type="submission" date="2019-02" db="EMBL/GenBank/DDBJ databases">
        <title>Deep-cultivation of Planctomycetes and their phenomic and genomic characterization uncovers novel biology.</title>
        <authorList>
            <person name="Wiegand S."/>
            <person name="Jogler M."/>
            <person name="Boedeker C."/>
            <person name="Pinto D."/>
            <person name="Vollmers J."/>
            <person name="Rivas-Marin E."/>
            <person name="Kohn T."/>
            <person name="Peeters S.H."/>
            <person name="Heuer A."/>
            <person name="Rast P."/>
            <person name="Oberbeckmann S."/>
            <person name="Bunk B."/>
            <person name="Jeske O."/>
            <person name="Meyerdierks A."/>
            <person name="Storesund J.E."/>
            <person name="Kallscheuer N."/>
            <person name="Luecker S."/>
            <person name="Lage O.M."/>
            <person name="Pohl T."/>
            <person name="Merkel B.J."/>
            <person name="Hornburger P."/>
            <person name="Mueller R.-W."/>
            <person name="Bruemmer F."/>
            <person name="Labrenz M."/>
            <person name="Spormann A.M."/>
            <person name="Op Den Camp H."/>
            <person name="Overmann J."/>
            <person name="Amann R."/>
            <person name="Jetten M.S.M."/>
            <person name="Mascher T."/>
            <person name="Medema M.H."/>
            <person name="Devos D.P."/>
            <person name="Kaster A.-K."/>
            <person name="Ovreas L."/>
            <person name="Rohde M."/>
            <person name="Galperin M.Y."/>
            <person name="Jogler C."/>
        </authorList>
    </citation>
    <scope>NUCLEOTIDE SEQUENCE [LARGE SCALE GENOMIC DNA]</scope>
    <source>
        <strain evidence="10 11">KOR34</strain>
    </source>
</reference>
<name>A0A5C5V010_9BACT</name>
<protein>
    <submittedName>
        <fullName evidence="10">Bicarbonate transport system permease protein CmpB</fullName>
    </submittedName>
</protein>
<dbReference type="PANTHER" id="PTHR30151:SF7">
    <property type="entry name" value="NITRATE IMPORT PERMEASE PROTEIN NRTB"/>
    <property type="match status" value="1"/>
</dbReference>
<evidence type="ECO:0000313" key="10">
    <source>
        <dbReference type="EMBL" id="TWT31072.1"/>
    </source>
</evidence>
<feature type="transmembrane region" description="Helical" evidence="7">
    <location>
        <begin position="504"/>
        <end position="522"/>
    </location>
</feature>
<evidence type="ECO:0000256" key="1">
    <source>
        <dbReference type="ARBA" id="ARBA00004651"/>
    </source>
</evidence>
<proteinExistence type="inferred from homology"/>
<dbReference type="GO" id="GO:0005886">
    <property type="term" value="C:plasma membrane"/>
    <property type="evidence" value="ECO:0007669"/>
    <property type="project" value="UniProtKB-SubCell"/>
</dbReference>
<dbReference type="Proteomes" id="UP000316714">
    <property type="component" value="Unassembled WGS sequence"/>
</dbReference>
<dbReference type="SUPFAM" id="SSF161098">
    <property type="entry name" value="MetI-like"/>
    <property type="match status" value="1"/>
</dbReference>
<dbReference type="Pfam" id="PF00528">
    <property type="entry name" value="BPD_transp_1"/>
    <property type="match status" value="1"/>
</dbReference>
<accession>A0A5C5V010</accession>
<dbReference type="RefSeq" id="WP_146568263.1">
    <property type="nucleotide sequence ID" value="NZ_SIHJ01000004.1"/>
</dbReference>
<dbReference type="InterPro" id="IPR035906">
    <property type="entry name" value="MetI-like_sf"/>
</dbReference>
<keyword evidence="6 7" id="KW-0472">Membrane</keyword>
<dbReference type="EMBL" id="SIHJ01000004">
    <property type="protein sequence ID" value="TWT31072.1"/>
    <property type="molecule type" value="Genomic_DNA"/>
</dbReference>
<gene>
    <name evidence="10" type="primary">cmpB_1</name>
    <name evidence="10" type="ORF">KOR34_44460</name>
</gene>
<keyword evidence="8" id="KW-0175">Coiled coil</keyword>
<dbReference type="PANTHER" id="PTHR30151">
    <property type="entry name" value="ALKANE SULFONATE ABC TRANSPORTER-RELATED, MEMBRANE SUBUNIT"/>
    <property type="match status" value="1"/>
</dbReference>
<feature type="coiled-coil region" evidence="8">
    <location>
        <begin position="135"/>
        <end position="162"/>
    </location>
</feature>
<keyword evidence="11" id="KW-1185">Reference proteome</keyword>
<dbReference type="GO" id="GO:0055085">
    <property type="term" value="P:transmembrane transport"/>
    <property type="evidence" value="ECO:0007669"/>
    <property type="project" value="InterPro"/>
</dbReference>
<evidence type="ECO:0000313" key="11">
    <source>
        <dbReference type="Proteomes" id="UP000316714"/>
    </source>
</evidence>
<dbReference type="AlphaFoldDB" id="A0A5C5V010"/>
<evidence type="ECO:0000256" key="4">
    <source>
        <dbReference type="ARBA" id="ARBA00022692"/>
    </source>
</evidence>
<feature type="domain" description="ABC transmembrane type-1" evidence="9">
    <location>
        <begin position="306"/>
        <end position="526"/>
    </location>
</feature>
<keyword evidence="2 7" id="KW-0813">Transport</keyword>
<keyword evidence="3" id="KW-1003">Cell membrane</keyword>
<comment type="subcellular location">
    <subcellularLocation>
        <location evidence="1 7">Cell membrane</location>
        <topology evidence="1 7">Multi-pass membrane protein</topology>
    </subcellularLocation>
</comment>
<evidence type="ECO:0000256" key="5">
    <source>
        <dbReference type="ARBA" id="ARBA00022989"/>
    </source>
</evidence>
<feature type="transmembrane region" description="Helical" evidence="7">
    <location>
        <begin position="345"/>
        <end position="364"/>
    </location>
</feature>
<feature type="transmembrane region" description="Helical" evidence="7">
    <location>
        <begin position="313"/>
        <end position="333"/>
    </location>
</feature>
<sequence length="542" mass="60024">MKYRIFKAIDVCGMNFLTPVVRLMYGEEPQKQLKDIGRFIVVPMVAFMVFIGVWGFLAPRHTTKYGAVPTPAETWDAWGSILTFHERETAKEQAIVAPAAEREAVEKFADARLEELQPLIAEAKQGVADARAAEKERKDELIAPLQAEYDQLKEEYDAGRKEQQAELKAAAEAIATDADRQALTEEYLALDAWMDEKKEAYNKVKDQIGLIRNQKDPELLAAIALETNYAEEAQFLRKMQELAGPSSREETVASAEAKLAEYEEQYASATGSQALTLAKRQVSQIRRLERDREKTYAKPWTLPMQVVRSIFCVFTGFLIGVGIAVPLGVLCGLSKTFMAAMTPFIALFKPVSPIVWLLILWIIVGGFFPDPNNSPFLEGINSIVNSFVWLVSFGIVKDLQINPAFIASALTVSMCSLWATLTNTALGVASVDQDHYNVARVLRLGFWDRLFKIVLPSALPLVFAGMRISLGVGWMVLIAAELLASSEGLGKFVNDMFQNGDSRSFAFIMAMVFVVGVIGLVLDRIMIVLQRLVSFDGGAAAV</sequence>
<evidence type="ECO:0000256" key="2">
    <source>
        <dbReference type="ARBA" id="ARBA00022448"/>
    </source>
</evidence>
<keyword evidence="5 7" id="KW-1133">Transmembrane helix</keyword>
<evidence type="ECO:0000256" key="6">
    <source>
        <dbReference type="ARBA" id="ARBA00023136"/>
    </source>
</evidence>
<dbReference type="CDD" id="cd06261">
    <property type="entry name" value="TM_PBP2"/>
    <property type="match status" value="1"/>
</dbReference>
<feature type="transmembrane region" description="Helical" evidence="7">
    <location>
        <begin position="376"/>
        <end position="396"/>
    </location>
</feature>
<comment type="caution">
    <text evidence="10">The sequence shown here is derived from an EMBL/GenBank/DDBJ whole genome shotgun (WGS) entry which is preliminary data.</text>
</comment>
<comment type="similarity">
    <text evidence="7">Belongs to the binding-protein-dependent transport system permease family.</text>
</comment>
<organism evidence="10 11">
    <name type="scientific">Posidoniimonas corsicana</name>
    <dbReference type="NCBI Taxonomy" id="1938618"/>
    <lineage>
        <taxon>Bacteria</taxon>
        <taxon>Pseudomonadati</taxon>
        <taxon>Planctomycetota</taxon>
        <taxon>Planctomycetia</taxon>
        <taxon>Pirellulales</taxon>
        <taxon>Lacipirellulaceae</taxon>
        <taxon>Posidoniimonas</taxon>
    </lineage>
</organism>
<feature type="transmembrane region" description="Helical" evidence="7">
    <location>
        <begin position="39"/>
        <end position="57"/>
    </location>
</feature>
<dbReference type="PROSITE" id="PS50928">
    <property type="entry name" value="ABC_TM1"/>
    <property type="match status" value="1"/>
</dbReference>
<evidence type="ECO:0000259" key="9">
    <source>
        <dbReference type="PROSITE" id="PS50928"/>
    </source>
</evidence>